<feature type="transmembrane region" description="Helical" evidence="1">
    <location>
        <begin position="144"/>
        <end position="163"/>
    </location>
</feature>
<feature type="transmembrane region" description="Helical" evidence="1">
    <location>
        <begin position="241"/>
        <end position="258"/>
    </location>
</feature>
<feature type="domain" description="Phosphatidic acid phosphatase type 2/haloperoxidase" evidence="2">
    <location>
        <begin position="45"/>
        <end position="160"/>
    </location>
</feature>
<dbReference type="Pfam" id="PF01569">
    <property type="entry name" value="PAP2"/>
    <property type="match status" value="1"/>
</dbReference>
<dbReference type="Gene3D" id="1.20.144.10">
    <property type="entry name" value="Phosphatidic acid phosphatase type 2/haloperoxidase"/>
    <property type="match status" value="1"/>
</dbReference>
<dbReference type="InterPro" id="IPR036938">
    <property type="entry name" value="PAP2/HPO_sf"/>
</dbReference>
<keyword evidence="1" id="KW-1133">Transmembrane helix</keyword>
<dbReference type="SMART" id="SM00014">
    <property type="entry name" value="acidPPc"/>
    <property type="match status" value="1"/>
</dbReference>
<dbReference type="CDD" id="cd03392">
    <property type="entry name" value="PAP2_like_2"/>
    <property type="match status" value="1"/>
</dbReference>
<name>A0A6N2VES1_9FIRM</name>
<keyword evidence="1" id="KW-0812">Transmembrane</keyword>
<dbReference type="InterPro" id="IPR000326">
    <property type="entry name" value="PAP2/HPO"/>
</dbReference>
<reference evidence="3" key="1">
    <citation type="submission" date="2019-11" db="EMBL/GenBank/DDBJ databases">
        <authorList>
            <person name="Feng L."/>
        </authorList>
    </citation>
    <scope>NUCLEOTIDE SEQUENCE</scope>
    <source>
        <strain evidence="3">BgluceraseaLFYP119</strain>
    </source>
</reference>
<dbReference type="GO" id="GO:0050380">
    <property type="term" value="F:undecaprenyl-diphosphatase activity"/>
    <property type="evidence" value="ECO:0007669"/>
    <property type="project" value="UniProtKB-EC"/>
</dbReference>
<feature type="transmembrane region" description="Helical" evidence="1">
    <location>
        <begin position="270"/>
        <end position="289"/>
    </location>
</feature>
<evidence type="ECO:0000259" key="2">
    <source>
        <dbReference type="SMART" id="SM00014"/>
    </source>
</evidence>
<accession>A0A6N2VES1</accession>
<dbReference type="SUPFAM" id="SSF48317">
    <property type="entry name" value="Acid phosphatase/Vanadium-dependent haloperoxidase"/>
    <property type="match status" value="1"/>
</dbReference>
<evidence type="ECO:0000313" key="3">
    <source>
        <dbReference type="EMBL" id="VYT26971.1"/>
    </source>
</evidence>
<keyword evidence="1" id="KW-0472">Membrane</keyword>
<dbReference type="RefSeq" id="WP_156355050.1">
    <property type="nucleotide sequence ID" value="NZ_CACRST010000025.1"/>
</dbReference>
<gene>
    <name evidence="3" type="primary">bcrC</name>
    <name evidence="3" type="ORF">BGLFYP119_02553</name>
</gene>
<sequence>MEFLNLLAQYRTPLGDAFFQAITLLAQETFVVVVICWLFWCSNKKLAYCLGFTYFSSGLLVQGLKITFRVPRPWLLDPNFQPVASAVPGATGYSFPSGHTQSITALLGTLGFYTKKKPLRFLCFLFVFLVGFSRMYLGCHTPQDVLVSFGVSIVCVFLCYHFLYKKEYFKNKESLVSVFMGIVCVVLLGYTLFLYKSGAIEFHYAQDCIKACGAGAAFSLGYYLTETYIPFTPPDSFQGQALRFIIGIAVTLLLQAGLKPIIGQSLAASFIRYFLVVFWIITVYPYVFYKKGKKISGTQNK</sequence>
<organism evidence="3">
    <name type="scientific">Blautia glucerasea</name>
    <dbReference type="NCBI Taxonomy" id="536633"/>
    <lineage>
        <taxon>Bacteria</taxon>
        <taxon>Bacillati</taxon>
        <taxon>Bacillota</taxon>
        <taxon>Clostridia</taxon>
        <taxon>Lachnospirales</taxon>
        <taxon>Lachnospiraceae</taxon>
        <taxon>Blautia</taxon>
    </lineage>
</organism>
<dbReference type="PANTHER" id="PTHR14969:SF13">
    <property type="entry name" value="AT30094P"/>
    <property type="match status" value="1"/>
</dbReference>
<keyword evidence="3" id="KW-0378">Hydrolase</keyword>
<dbReference type="AlphaFoldDB" id="A0A6N2VES1"/>
<dbReference type="EC" id="3.6.1.27" evidence="3"/>
<feature type="transmembrane region" description="Helical" evidence="1">
    <location>
        <begin position="17"/>
        <end position="40"/>
    </location>
</feature>
<protein>
    <submittedName>
        <fullName evidence="3">Undecaprenyl-diphosphatase BcrC</fullName>
        <ecNumber evidence="3">3.6.1.27</ecNumber>
    </submittedName>
</protein>
<proteinExistence type="predicted"/>
<feature type="transmembrane region" description="Helical" evidence="1">
    <location>
        <begin position="175"/>
        <end position="195"/>
    </location>
</feature>
<dbReference type="EMBL" id="CACRST010000025">
    <property type="protein sequence ID" value="VYT26971.1"/>
    <property type="molecule type" value="Genomic_DNA"/>
</dbReference>
<dbReference type="PANTHER" id="PTHR14969">
    <property type="entry name" value="SPHINGOSINE-1-PHOSPHATE PHOSPHOHYDROLASE"/>
    <property type="match status" value="1"/>
</dbReference>
<evidence type="ECO:0000256" key="1">
    <source>
        <dbReference type="SAM" id="Phobius"/>
    </source>
</evidence>
<feature type="transmembrane region" description="Helical" evidence="1">
    <location>
        <begin position="47"/>
        <end position="68"/>
    </location>
</feature>
<feature type="transmembrane region" description="Helical" evidence="1">
    <location>
        <begin position="119"/>
        <end position="137"/>
    </location>
</feature>